<keyword evidence="3" id="KW-1185">Reference proteome</keyword>
<comment type="caution">
    <text evidence="2">The sequence shown here is derived from an EMBL/GenBank/DDBJ whole genome shotgun (WGS) entry which is preliminary data.</text>
</comment>
<dbReference type="EMBL" id="LXQA010464682">
    <property type="protein sequence ID" value="MCI53532.1"/>
    <property type="molecule type" value="Genomic_DNA"/>
</dbReference>
<organism evidence="2 3">
    <name type="scientific">Trifolium medium</name>
    <dbReference type="NCBI Taxonomy" id="97028"/>
    <lineage>
        <taxon>Eukaryota</taxon>
        <taxon>Viridiplantae</taxon>
        <taxon>Streptophyta</taxon>
        <taxon>Embryophyta</taxon>
        <taxon>Tracheophyta</taxon>
        <taxon>Spermatophyta</taxon>
        <taxon>Magnoliopsida</taxon>
        <taxon>eudicotyledons</taxon>
        <taxon>Gunneridae</taxon>
        <taxon>Pentapetalae</taxon>
        <taxon>rosids</taxon>
        <taxon>fabids</taxon>
        <taxon>Fabales</taxon>
        <taxon>Fabaceae</taxon>
        <taxon>Papilionoideae</taxon>
        <taxon>50 kb inversion clade</taxon>
        <taxon>NPAAA clade</taxon>
        <taxon>Hologalegina</taxon>
        <taxon>IRL clade</taxon>
        <taxon>Trifolieae</taxon>
        <taxon>Trifolium</taxon>
    </lineage>
</organism>
<evidence type="ECO:0000313" key="2">
    <source>
        <dbReference type="EMBL" id="MCI53532.1"/>
    </source>
</evidence>
<proteinExistence type="predicted"/>
<evidence type="ECO:0000256" key="1">
    <source>
        <dbReference type="SAM" id="MobiDB-lite"/>
    </source>
</evidence>
<dbReference type="AlphaFoldDB" id="A0A392SYI7"/>
<feature type="region of interest" description="Disordered" evidence="1">
    <location>
        <begin position="1"/>
        <end position="76"/>
    </location>
</feature>
<name>A0A392SYI7_9FABA</name>
<dbReference type="Proteomes" id="UP000265520">
    <property type="component" value="Unassembled WGS sequence"/>
</dbReference>
<protein>
    <submittedName>
        <fullName evidence="2">Uncharacterized protein</fullName>
    </submittedName>
</protein>
<sequence length="76" mass="8379">MRSDGETSTHKQTKTIGGPKTQTQPFRRGLHKLRNLNPPAKKPRTRPTNSSMKPQLEIGARLSGGAEDGSHSSHHR</sequence>
<accession>A0A392SYI7</accession>
<feature type="non-terminal residue" evidence="2">
    <location>
        <position position="76"/>
    </location>
</feature>
<reference evidence="2 3" key="1">
    <citation type="journal article" date="2018" name="Front. Plant Sci.">
        <title>Red Clover (Trifolium pratense) and Zigzag Clover (T. medium) - A Picture of Genomic Similarities and Differences.</title>
        <authorList>
            <person name="Dluhosova J."/>
            <person name="Istvanek J."/>
            <person name="Nedelnik J."/>
            <person name="Repkova J."/>
        </authorList>
    </citation>
    <scope>NUCLEOTIDE SEQUENCE [LARGE SCALE GENOMIC DNA]</scope>
    <source>
        <strain evidence="3">cv. 10/8</strain>
        <tissue evidence="2">Leaf</tissue>
    </source>
</reference>
<evidence type="ECO:0000313" key="3">
    <source>
        <dbReference type="Proteomes" id="UP000265520"/>
    </source>
</evidence>